<dbReference type="AlphaFoldDB" id="A0A7G9WB45"/>
<proteinExistence type="predicted"/>
<evidence type="ECO:0000256" key="5">
    <source>
        <dbReference type="ARBA" id="ARBA00022801"/>
    </source>
</evidence>
<dbReference type="InterPro" id="IPR006741">
    <property type="entry name" value="AgrB"/>
</dbReference>
<keyword evidence="5" id="KW-0378">Hydrolase</keyword>
<evidence type="ECO:0000256" key="4">
    <source>
        <dbReference type="ARBA" id="ARBA00022692"/>
    </source>
</evidence>
<dbReference type="KEGG" id="acae:HYG86_14575"/>
<keyword evidence="6 8" id="KW-1133">Transmembrane helix</keyword>
<feature type="transmembrane region" description="Helical" evidence="8">
    <location>
        <begin position="13"/>
        <end position="32"/>
    </location>
</feature>
<keyword evidence="7 8" id="KW-0472">Membrane</keyword>
<organism evidence="9 10">
    <name type="scientific">Alkalicella caledoniensis</name>
    <dbReference type="NCBI Taxonomy" id="2731377"/>
    <lineage>
        <taxon>Bacteria</taxon>
        <taxon>Bacillati</taxon>
        <taxon>Bacillota</taxon>
        <taxon>Clostridia</taxon>
        <taxon>Eubacteriales</taxon>
        <taxon>Proteinivoracaceae</taxon>
        <taxon>Alkalicella</taxon>
    </lineage>
</organism>
<feature type="transmembrane region" description="Helical" evidence="8">
    <location>
        <begin position="38"/>
        <end position="56"/>
    </location>
</feature>
<dbReference type="RefSeq" id="WP_213166308.1">
    <property type="nucleotide sequence ID" value="NZ_CP058559.1"/>
</dbReference>
<evidence type="ECO:0000256" key="2">
    <source>
        <dbReference type="ARBA" id="ARBA00022654"/>
    </source>
</evidence>
<keyword evidence="2" id="KW-0673">Quorum sensing</keyword>
<evidence type="ECO:0000256" key="1">
    <source>
        <dbReference type="ARBA" id="ARBA00022475"/>
    </source>
</evidence>
<evidence type="ECO:0000256" key="3">
    <source>
        <dbReference type="ARBA" id="ARBA00022670"/>
    </source>
</evidence>
<gene>
    <name evidence="9" type="ORF">HYG86_14575</name>
</gene>
<evidence type="ECO:0000313" key="9">
    <source>
        <dbReference type="EMBL" id="QNO15907.1"/>
    </source>
</evidence>
<accession>A0A7G9WB45</accession>
<dbReference type="GO" id="GO:0009372">
    <property type="term" value="P:quorum sensing"/>
    <property type="evidence" value="ECO:0007669"/>
    <property type="project" value="UniProtKB-KW"/>
</dbReference>
<evidence type="ECO:0000313" key="10">
    <source>
        <dbReference type="Proteomes" id="UP000516160"/>
    </source>
</evidence>
<evidence type="ECO:0000256" key="8">
    <source>
        <dbReference type="SAM" id="Phobius"/>
    </source>
</evidence>
<keyword evidence="4 8" id="KW-0812">Transmembrane</keyword>
<dbReference type="EMBL" id="CP058559">
    <property type="protein sequence ID" value="QNO15907.1"/>
    <property type="molecule type" value="Genomic_DNA"/>
</dbReference>
<sequence>MDENVFFNRGLRVALRMGSIFIFLVAGYQIFFTSNYDLNWTYLIFTLSIIAFFVFSPRDNRSEENSNSNKGLRIWTMILIILSLALSIYNYRQYYSIIIHEAGEYSFTSDTTPYFAIEEPSKIFEGISPSIHPIFNLEKYIMDDVFVESLLRDVSNFEGKSLFFFQIMNIEKIRFKEGKPVEVYFPIEKDAPQGQSGPIIVKIFPNEMVFTVIYMRGSGLRTYQIDYSQETMEYLTKIYNKFGHD</sequence>
<keyword evidence="1" id="KW-1003">Cell membrane</keyword>
<dbReference type="GO" id="GO:0016020">
    <property type="term" value="C:membrane"/>
    <property type="evidence" value="ECO:0007669"/>
    <property type="project" value="InterPro"/>
</dbReference>
<dbReference type="Proteomes" id="UP000516160">
    <property type="component" value="Chromosome"/>
</dbReference>
<name>A0A7G9WB45_ALKCA</name>
<keyword evidence="10" id="KW-1185">Reference proteome</keyword>
<feature type="transmembrane region" description="Helical" evidence="8">
    <location>
        <begin position="72"/>
        <end position="91"/>
    </location>
</feature>
<dbReference type="GO" id="GO:0006508">
    <property type="term" value="P:proteolysis"/>
    <property type="evidence" value="ECO:0007669"/>
    <property type="project" value="UniProtKB-KW"/>
</dbReference>
<dbReference type="GO" id="GO:0008233">
    <property type="term" value="F:peptidase activity"/>
    <property type="evidence" value="ECO:0007669"/>
    <property type="project" value="UniProtKB-KW"/>
</dbReference>
<reference evidence="9 10" key="1">
    <citation type="submission" date="2020-07" db="EMBL/GenBank/DDBJ databases">
        <title>Alkalicella. sp. LB2 genome.</title>
        <authorList>
            <person name="Postec A."/>
            <person name="Quemeneur M."/>
        </authorList>
    </citation>
    <scope>NUCLEOTIDE SEQUENCE [LARGE SCALE GENOMIC DNA]</scope>
    <source>
        <strain evidence="9 10">LB2</strain>
    </source>
</reference>
<keyword evidence="3" id="KW-0645">Protease</keyword>
<evidence type="ECO:0000256" key="7">
    <source>
        <dbReference type="ARBA" id="ARBA00023136"/>
    </source>
</evidence>
<protein>
    <submittedName>
        <fullName evidence="9">Accessory gene regulator B family protein</fullName>
    </submittedName>
</protein>
<evidence type="ECO:0000256" key="6">
    <source>
        <dbReference type="ARBA" id="ARBA00022989"/>
    </source>
</evidence>
<dbReference type="Pfam" id="PF04647">
    <property type="entry name" value="AgrB"/>
    <property type="match status" value="1"/>
</dbReference>